<dbReference type="OrthoDB" id="9049620at2759"/>
<dbReference type="EMBL" id="CAJNON010000700">
    <property type="protein sequence ID" value="CAF1357978.1"/>
    <property type="molecule type" value="Genomic_DNA"/>
</dbReference>
<dbReference type="SUPFAM" id="SSF49599">
    <property type="entry name" value="TRAF domain-like"/>
    <property type="match status" value="1"/>
</dbReference>
<evidence type="ECO:0000256" key="1">
    <source>
        <dbReference type="ARBA" id="ARBA00022771"/>
    </source>
</evidence>
<name>A0A815HXG8_9BILA</name>
<keyword evidence="1 3" id="KW-0863">Zinc-finger</keyword>
<evidence type="ECO:0000313" key="9">
    <source>
        <dbReference type="Proteomes" id="UP000663891"/>
    </source>
</evidence>
<evidence type="ECO:0000259" key="6">
    <source>
        <dbReference type="PROSITE" id="PS50089"/>
    </source>
</evidence>
<dbReference type="InterPro" id="IPR001841">
    <property type="entry name" value="Znf_RING"/>
</dbReference>
<dbReference type="Proteomes" id="UP000663891">
    <property type="component" value="Unassembled WGS sequence"/>
</dbReference>
<dbReference type="InterPro" id="IPR013083">
    <property type="entry name" value="Znf_RING/FYVE/PHD"/>
</dbReference>
<dbReference type="GO" id="GO:0008270">
    <property type="term" value="F:zinc ion binding"/>
    <property type="evidence" value="ECO:0007669"/>
    <property type="project" value="UniProtKB-KW"/>
</dbReference>
<evidence type="ECO:0000256" key="5">
    <source>
        <dbReference type="SAM" id="MobiDB-lite"/>
    </source>
</evidence>
<sequence>METKSQTSLSKRIQVTSGVNVEDLECIICTDLLWKPIACNNCDSLYCSECIKSWLVKSPENCPHCEHYAKRRCSPFIIKQLAKLQFACINQSNGCPEIIGYEALEKHEIECGYKLQQCSGCHSTVLEKELAKHEDSCESIRLICSECNVTYSRCDASSHTEITCLREQLRQFRQDSYAYKQHQSQIIEQQNSTIQNLQQEFTTGKQQQAEIINRLTAQLEQQKVGIQKHERAIEELSQQLNQLLKKFLQRQELATPGAHAKLHNGKTCVTPFDTIASTIPTTTSNFSFGASTTPTSAFGSTPFTAIANTRSVMKATRREGRCNPNNLPIGTPLATTTTGTIPTTTSSFSFGASTTPTFGSIPLALPRQT</sequence>
<dbReference type="Proteomes" id="UP000663881">
    <property type="component" value="Unassembled WGS sequence"/>
</dbReference>
<feature type="compositionally biased region" description="Low complexity" evidence="5">
    <location>
        <begin position="327"/>
        <end position="338"/>
    </location>
</feature>
<evidence type="ECO:0000313" key="8">
    <source>
        <dbReference type="EMBL" id="CAF3986067.1"/>
    </source>
</evidence>
<protein>
    <recommendedName>
        <fullName evidence="6">RING-type domain-containing protein</fullName>
    </recommendedName>
</protein>
<comment type="caution">
    <text evidence="7">The sequence shown here is derived from an EMBL/GenBank/DDBJ whole genome shotgun (WGS) entry which is preliminary data.</text>
</comment>
<accession>A0A815HXG8</accession>
<reference evidence="7" key="1">
    <citation type="submission" date="2021-02" db="EMBL/GenBank/DDBJ databases">
        <authorList>
            <person name="Nowell W R."/>
        </authorList>
    </citation>
    <scope>NUCLEOTIDE SEQUENCE</scope>
</reference>
<proteinExistence type="predicted"/>
<evidence type="ECO:0000313" key="7">
    <source>
        <dbReference type="EMBL" id="CAF1357978.1"/>
    </source>
</evidence>
<feature type="coiled-coil region" evidence="4">
    <location>
        <begin position="180"/>
        <end position="253"/>
    </location>
</feature>
<feature type="region of interest" description="Disordered" evidence="5">
    <location>
        <begin position="319"/>
        <end position="338"/>
    </location>
</feature>
<keyword evidence="2" id="KW-0862">Zinc</keyword>
<keyword evidence="4" id="KW-0175">Coiled coil</keyword>
<keyword evidence="1 3" id="KW-0479">Metal-binding</keyword>
<dbReference type="SUPFAM" id="SSF57850">
    <property type="entry name" value="RING/U-box"/>
    <property type="match status" value="1"/>
</dbReference>
<evidence type="ECO:0000256" key="4">
    <source>
        <dbReference type="SAM" id="Coils"/>
    </source>
</evidence>
<dbReference type="EMBL" id="CAJOAY010002874">
    <property type="protein sequence ID" value="CAF3986067.1"/>
    <property type="molecule type" value="Genomic_DNA"/>
</dbReference>
<gene>
    <name evidence="8" type="ORF">OKA104_LOCUS28942</name>
    <name evidence="7" type="ORF">VCS650_LOCUS34146</name>
</gene>
<evidence type="ECO:0000256" key="3">
    <source>
        <dbReference type="PROSITE-ProRule" id="PRU00175"/>
    </source>
</evidence>
<feature type="domain" description="RING-type" evidence="6">
    <location>
        <begin position="26"/>
        <end position="66"/>
    </location>
</feature>
<dbReference type="Gene3D" id="3.30.40.10">
    <property type="entry name" value="Zinc/RING finger domain, C3HC4 (zinc finger)"/>
    <property type="match status" value="2"/>
</dbReference>
<organism evidence="7 9">
    <name type="scientific">Adineta steineri</name>
    <dbReference type="NCBI Taxonomy" id="433720"/>
    <lineage>
        <taxon>Eukaryota</taxon>
        <taxon>Metazoa</taxon>
        <taxon>Spiralia</taxon>
        <taxon>Gnathifera</taxon>
        <taxon>Rotifera</taxon>
        <taxon>Eurotatoria</taxon>
        <taxon>Bdelloidea</taxon>
        <taxon>Adinetida</taxon>
        <taxon>Adinetidae</taxon>
        <taxon>Adineta</taxon>
    </lineage>
</organism>
<dbReference type="PROSITE" id="PS50089">
    <property type="entry name" value="ZF_RING_2"/>
    <property type="match status" value="1"/>
</dbReference>
<dbReference type="AlphaFoldDB" id="A0A815HXG8"/>
<evidence type="ECO:0000256" key="2">
    <source>
        <dbReference type="ARBA" id="ARBA00022833"/>
    </source>
</evidence>